<dbReference type="Proteomes" id="UP000823749">
    <property type="component" value="Chromosome 4"/>
</dbReference>
<feature type="compositionally biased region" description="Gly residues" evidence="1">
    <location>
        <begin position="66"/>
        <end position="76"/>
    </location>
</feature>
<feature type="compositionally biased region" description="Basic and acidic residues" evidence="1">
    <location>
        <begin position="54"/>
        <end position="65"/>
    </location>
</feature>
<organism evidence="2 3">
    <name type="scientific">Rhododendron griersonianum</name>
    <dbReference type="NCBI Taxonomy" id="479676"/>
    <lineage>
        <taxon>Eukaryota</taxon>
        <taxon>Viridiplantae</taxon>
        <taxon>Streptophyta</taxon>
        <taxon>Embryophyta</taxon>
        <taxon>Tracheophyta</taxon>
        <taxon>Spermatophyta</taxon>
        <taxon>Magnoliopsida</taxon>
        <taxon>eudicotyledons</taxon>
        <taxon>Gunneridae</taxon>
        <taxon>Pentapetalae</taxon>
        <taxon>asterids</taxon>
        <taxon>Ericales</taxon>
        <taxon>Ericaceae</taxon>
        <taxon>Ericoideae</taxon>
        <taxon>Rhodoreae</taxon>
        <taxon>Rhododendron</taxon>
    </lineage>
</organism>
<accession>A0AAV6KMI1</accession>
<protein>
    <submittedName>
        <fullName evidence="2">Uncharacterized protein</fullName>
    </submittedName>
</protein>
<dbReference type="AlphaFoldDB" id="A0AAV6KMI1"/>
<evidence type="ECO:0000313" key="3">
    <source>
        <dbReference type="Proteomes" id="UP000823749"/>
    </source>
</evidence>
<proteinExistence type="predicted"/>
<name>A0AAV6KMI1_9ERIC</name>
<reference evidence="2" key="1">
    <citation type="submission" date="2020-08" db="EMBL/GenBank/DDBJ databases">
        <title>Plant Genome Project.</title>
        <authorList>
            <person name="Zhang R.-G."/>
        </authorList>
    </citation>
    <scope>NUCLEOTIDE SEQUENCE</scope>
    <source>
        <strain evidence="2">WSP0</strain>
        <tissue evidence="2">Leaf</tissue>
    </source>
</reference>
<comment type="caution">
    <text evidence="2">The sequence shown here is derived from an EMBL/GenBank/DDBJ whole genome shotgun (WGS) entry which is preliminary data.</text>
</comment>
<feature type="region of interest" description="Disordered" evidence="1">
    <location>
        <begin position="38"/>
        <end position="76"/>
    </location>
</feature>
<dbReference type="EMBL" id="JACTNZ010000004">
    <property type="protein sequence ID" value="KAG5553610.1"/>
    <property type="molecule type" value="Genomic_DNA"/>
</dbReference>
<keyword evidence="3" id="KW-1185">Reference proteome</keyword>
<gene>
    <name evidence="2" type="ORF">RHGRI_011489</name>
</gene>
<evidence type="ECO:0000256" key="1">
    <source>
        <dbReference type="SAM" id="MobiDB-lite"/>
    </source>
</evidence>
<sequence>MLRVQDPNISRFVLPRRSIILLGISLSPASVLELHVPSRRLKEERHEEEEEGGEREREREREREGGVGGDRWWGRP</sequence>
<evidence type="ECO:0000313" key="2">
    <source>
        <dbReference type="EMBL" id="KAG5553610.1"/>
    </source>
</evidence>